<comment type="caution">
    <text evidence="2">The sequence shown here is derived from an EMBL/GenBank/DDBJ whole genome shotgun (WGS) entry which is preliminary data.</text>
</comment>
<feature type="transmembrane region" description="Helical" evidence="1">
    <location>
        <begin position="14"/>
        <end position="33"/>
    </location>
</feature>
<keyword evidence="1" id="KW-0472">Membrane</keyword>
<organism evidence="2 3">
    <name type="scientific">Acinetobacter venetianus (strain ATCC 31012 / DSM 23050 / BCRC 14357 / CCUG 45561 / CIP 110063 / KCTC 2702 / LMG 19082 / RAG-1)</name>
    <dbReference type="NCBI Taxonomy" id="1191460"/>
    <lineage>
        <taxon>Bacteria</taxon>
        <taxon>Pseudomonadati</taxon>
        <taxon>Pseudomonadota</taxon>
        <taxon>Gammaproteobacteria</taxon>
        <taxon>Moraxellales</taxon>
        <taxon>Moraxellaceae</taxon>
        <taxon>Acinetobacter</taxon>
    </lineage>
</organism>
<keyword evidence="3" id="KW-1185">Reference proteome</keyword>
<reference evidence="2 3" key="1">
    <citation type="submission" date="2013-02" db="EMBL/GenBank/DDBJ databases">
        <title>The Genome Sequence of Acinetobacter venetianus CIP 110063.</title>
        <authorList>
            <consortium name="The Broad Institute Genome Sequencing Platform"/>
            <consortium name="The Broad Institute Genome Sequencing Center for Infectious Disease"/>
            <person name="Cerqueira G."/>
            <person name="Feldgarden M."/>
            <person name="Courvalin P."/>
            <person name="Perichon B."/>
            <person name="Grillot-Courvalin C."/>
            <person name="Clermont D."/>
            <person name="Rocha E."/>
            <person name="Yoon E.-J."/>
            <person name="Nemec A."/>
            <person name="Walker B."/>
            <person name="Young S.K."/>
            <person name="Zeng Q."/>
            <person name="Gargeya S."/>
            <person name="Fitzgerald M."/>
            <person name="Haas B."/>
            <person name="Abouelleil A."/>
            <person name="Alvarado L."/>
            <person name="Arachchi H.M."/>
            <person name="Berlin A.M."/>
            <person name="Chapman S.B."/>
            <person name="Dewar J."/>
            <person name="Goldberg J."/>
            <person name="Griggs A."/>
            <person name="Gujja S."/>
            <person name="Hansen M."/>
            <person name="Howarth C."/>
            <person name="Imamovic A."/>
            <person name="Larimer J."/>
            <person name="McCowan C."/>
            <person name="Murphy C."/>
            <person name="Neiman D."/>
            <person name="Pearson M."/>
            <person name="Priest M."/>
            <person name="Roberts A."/>
            <person name="Saif S."/>
            <person name="Shea T."/>
            <person name="Sisk P."/>
            <person name="Sykes S."/>
            <person name="Wortman J."/>
            <person name="Nusbaum C."/>
            <person name="Birren B."/>
        </authorList>
    </citation>
    <scope>NUCLEOTIDE SEQUENCE [LARGE SCALE GENOMIC DNA]</scope>
    <source>
        <strain evidence="3">ATCC 31012 / DSM 23050 / BCRC 14357 / CCUG 45561 / CIP 110063 / KCTC 2702 / LMG 19082 / RAG-1</strain>
    </source>
</reference>
<dbReference type="HOGENOM" id="CLU_1870952_0_0_6"/>
<proteinExistence type="predicted"/>
<dbReference type="GeneID" id="58194522"/>
<evidence type="ECO:0000313" key="2">
    <source>
        <dbReference type="EMBL" id="ENV36838.1"/>
    </source>
</evidence>
<protein>
    <submittedName>
        <fullName evidence="2">Uncharacterized protein</fullName>
    </submittedName>
</protein>
<dbReference type="AlphaFoldDB" id="N8ZYG2"/>
<dbReference type="Proteomes" id="UP000018445">
    <property type="component" value="Unassembled WGS sequence"/>
</dbReference>
<keyword evidence="1" id="KW-0812">Transmembrane</keyword>
<name>N8ZYG2_ACIVR</name>
<dbReference type="RefSeq" id="WP_004878999.1">
    <property type="nucleotide sequence ID" value="NZ_AKIQ01000062.1"/>
</dbReference>
<accession>N8ZYG2</accession>
<gene>
    <name evidence="2" type="ORF">F959_01645</name>
</gene>
<keyword evidence="1" id="KW-1133">Transmembrane helix</keyword>
<dbReference type="PATRIC" id="fig|1191460.12.peg.1630"/>
<evidence type="ECO:0000256" key="1">
    <source>
        <dbReference type="SAM" id="Phobius"/>
    </source>
</evidence>
<sequence>MNEILNFLADHTEIISVLMSMIMFFMTLSSLHISRRMYRVRRKAERKYIEALLRNDDFRKIMQNPEKMNKLLALYSSSQREMLDDNKLFIRVFKELDILNQEQIKPALFQIDLESRHAYMKKVVDEAVSAFSKQHC</sequence>
<dbReference type="EMBL" id="APPO01000013">
    <property type="protein sequence ID" value="ENV36838.1"/>
    <property type="molecule type" value="Genomic_DNA"/>
</dbReference>
<evidence type="ECO:0000313" key="3">
    <source>
        <dbReference type="Proteomes" id="UP000018445"/>
    </source>
</evidence>